<dbReference type="NCBIfam" id="TIGR00951">
    <property type="entry name" value="2A43"/>
    <property type="match status" value="1"/>
</dbReference>
<feature type="transmembrane region" description="Helical" evidence="7">
    <location>
        <begin position="6"/>
        <end position="26"/>
    </location>
</feature>
<evidence type="ECO:0000256" key="4">
    <source>
        <dbReference type="ARBA" id="ARBA00022737"/>
    </source>
</evidence>
<dbReference type="GO" id="GO:0012505">
    <property type="term" value="C:endomembrane system"/>
    <property type="evidence" value="ECO:0007669"/>
    <property type="project" value="UniProtKB-SubCell"/>
</dbReference>
<evidence type="ECO:0000256" key="5">
    <source>
        <dbReference type="ARBA" id="ARBA00022989"/>
    </source>
</evidence>
<organism evidence="8 9">
    <name type="scientific">Maudiozyma humilis</name>
    <name type="common">Sour dough yeast</name>
    <name type="synonym">Kazachstania humilis</name>
    <dbReference type="NCBI Taxonomy" id="51915"/>
    <lineage>
        <taxon>Eukaryota</taxon>
        <taxon>Fungi</taxon>
        <taxon>Dikarya</taxon>
        <taxon>Ascomycota</taxon>
        <taxon>Saccharomycotina</taxon>
        <taxon>Saccharomycetes</taxon>
        <taxon>Saccharomycetales</taxon>
        <taxon>Saccharomycetaceae</taxon>
        <taxon>Maudiozyma</taxon>
    </lineage>
</organism>
<gene>
    <name evidence="8" type="ORF">DAKH74_058050</name>
</gene>
<feature type="transmembrane region" description="Helical" evidence="7">
    <location>
        <begin position="237"/>
        <end position="257"/>
    </location>
</feature>
<keyword evidence="9" id="KW-1185">Reference proteome</keyword>
<evidence type="ECO:0000256" key="2">
    <source>
        <dbReference type="ARBA" id="ARBA00022448"/>
    </source>
</evidence>
<feature type="transmembrane region" description="Helical" evidence="7">
    <location>
        <begin position="38"/>
        <end position="59"/>
    </location>
</feature>
<proteinExistence type="predicted"/>
<dbReference type="InterPro" id="IPR006603">
    <property type="entry name" value="PQ-loop_rpt"/>
</dbReference>
<evidence type="ECO:0000256" key="1">
    <source>
        <dbReference type="ARBA" id="ARBA00004127"/>
    </source>
</evidence>
<dbReference type="PANTHER" id="PTHR13131:SF5">
    <property type="entry name" value="CYSTINOSIN"/>
    <property type="match status" value="1"/>
</dbReference>
<accession>A0AAV5SCA6</accession>
<comment type="caution">
    <text evidence="8">The sequence shown here is derived from an EMBL/GenBank/DDBJ whole genome shotgun (WGS) entry which is preliminary data.</text>
</comment>
<keyword evidence="5 7" id="KW-1133">Transmembrane helix</keyword>
<dbReference type="AlphaFoldDB" id="A0AAV5SCA6"/>
<dbReference type="Proteomes" id="UP001377567">
    <property type="component" value="Unassembled WGS sequence"/>
</dbReference>
<name>A0AAV5SCA6_MAUHU</name>
<protein>
    <submittedName>
        <fullName evidence="8">Cystinosin-like protein</fullName>
    </submittedName>
</protein>
<evidence type="ECO:0000313" key="9">
    <source>
        <dbReference type="Proteomes" id="UP001377567"/>
    </source>
</evidence>
<sequence>MTPLERILGLVYVSVWSVSMYPPLLLNWRRKSARALSLDFAVLNAAGYTYLLVSMVLQYCSGGAGAGAGVGAPVPGRPLISAFDMWYCGHGFALNLVLLSQLLCGRRLWGFDKEHTRALRMQKVYLRVLLGSVALFTVLSVQFGRETLRSGWDNEWDSGAALQYCNRLYALKISMSLVKYVPQVLHNRARRSVEGFSIQGVALDVTGGVASLLQLFLQLARQHGVSLEVFVANFGKIGIAVVTLVFNCVFVGQWLLYRDTRGRSDKGRGELML</sequence>
<keyword evidence="2" id="KW-0813">Transport</keyword>
<dbReference type="EMBL" id="BTGD01000027">
    <property type="protein sequence ID" value="GMM59188.1"/>
    <property type="molecule type" value="Genomic_DNA"/>
</dbReference>
<feature type="transmembrane region" description="Helical" evidence="7">
    <location>
        <begin position="124"/>
        <end position="141"/>
    </location>
</feature>
<reference evidence="8 9" key="1">
    <citation type="journal article" date="2023" name="Elife">
        <title>Identification of key yeast species and microbe-microbe interactions impacting larval growth of Drosophila in the wild.</title>
        <authorList>
            <person name="Mure A."/>
            <person name="Sugiura Y."/>
            <person name="Maeda R."/>
            <person name="Honda K."/>
            <person name="Sakurai N."/>
            <person name="Takahashi Y."/>
            <person name="Watada M."/>
            <person name="Katoh T."/>
            <person name="Gotoh A."/>
            <person name="Gotoh Y."/>
            <person name="Taniguchi I."/>
            <person name="Nakamura K."/>
            <person name="Hayashi T."/>
            <person name="Katayama T."/>
            <person name="Uemura T."/>
            <person name="Hattori Y."/>
        </authorList>
    </citation>
    <scope>NUCLEOTIDE SEQUENCE [LARGE SCALE GENOMIC DNA]</scope>
    <source>
        <strain evidence="8 9">KH-74</strain>
    </source>
</reference>
<evidence type="ECO:0000256" key="3">
    <source>
        <dbReference type="ARBA" id="ARBA00022692"/>
    </source>
</evidence>
<dbReference type="SMART" id="SM00679">
    <property type="entry name" value="CTNS"/>
    <property type="match status" value="2"/>
</dbReference>
<dbReference type="GO" id="GO:0000324">
    <property type="term" value="C:fungal-type vacuole"/>
    <property type="evidence" value="ECO:0007669"/>
    <property type="project" value="TreeGrafter"/>
</dbReference>
<dbReference type="Gene3D" id="1.20.1280.290">
    <property type="match status" value="1"/>
</dbReference>
<dbReference type="GO" id="GO:0005774">
    <property type="term" value="C:vacuolar membrane"/>
    <property type="evidence" value="ECO:0007669"/>
    <property type="project" value="TreeGrafter"/>
</dbReference>
<dbReference type="Pfam" id="PF04193">
    <property type="entry name" value="PQ-loop"/>
    <property type="match status" value="2"/>
</dbReference>
<evidence type="ECO:0000256" key="6">
    <source>
        <dbReference type="ARBA" id="ARBA00023136"/>
    </source>
</evidence>
<dbReference type="PANTHER" id="PTHR13131">
    <property type="entry name" value="CYSTINOSIN"/>
    <property type="match status" value="1"/>
</dbReference>
<comment type="subcellular location">
    <subcellularLocation>
        <location evidence="1">Endomembrane system</location>
        <topology evidence="1">Multi-pass membrane protein</topology>
    </subcellularLocation>
</comment>
<feature type="transmembrane region" description="Helical" evidence="7">
    <location>
        <begin position="79"/>
        <end position="103"/>
    </location>
</feature>
<evidence type="ECO:0000313" key="8">
    <source>
        <dbReference type="EMBL" id="GMM59188.1"/>
    </source>
</evidence>
<keyword evidence="3 7" id="KW-0812">Transmembrane</keyword>
<dbReference type="GO" id="GO:0015184">
    <property type="term" value="F:L-cystine transmembrane transporter activity"/>
    <property type="evidence" value="ECO:0007669"/>
    <property type="project" value="TreeGrafter"/>
</dbReference>
<dbReference type="InterPro" id="IPR005282">
    <property type="entry name" value="LC_transporter"/>
</dbReference>
<keyword evidence="6 7" id="KW-0472">Membrane</keyword>
<evidence type="ECO:0000256" key="7">
    <source>
        <dbReference type="SAM" id="Phobius"/>
    </source>
</evidence>
<keyword evidence="4" id="KW-0677">Repeat</keyword>